<dbReference type="KEGG" id="ela:UCREL1_3049"/>
<dbReference type="InterPro" id="IPR052413">
    <property type="entry name" value="SUR7_domain"/>
</dbReference>
<dbReference type="STRING" id="1287681.M7STP6"/>
<keyword evidence="1" id="KW-0472">Membrane</keyword>
<dbReference type="GO" id="GO:0051285">
    <property type="term" value="C:cell cortex of cell tip"/>
    <property type="evidence" value="ECO:0007669"/>
    <property type="project" value="TreeGrafter"/>
</dbReference>
<dbReference type="AlphaFoldDB" id="M7STP6"/>
<evidence type="ECO:0000256" key="1">
    <source>
        <dbReference type="SAM" id="Phobius"/>
    </source>
</evidence>
<keyword evidence="1" id="KW-1133">Transmembrane helix</keyword>
<dbReference type="eggNOG" id="ENOG502S47U">
    <property type="taxonomic scope" value="Eukaryota"/>
</dbReference>
<dbReference type="Pfam" id="PF06687">
    <property type="entry name" value="SUR7"/>
    <property type="match status" value="1"/>
</dbReference>
<evidence type="ECO:0000313" key="2">
    <source>
        <dbReference type="EMBL" id="EMR69909.1"/>
    </source>
</evidence>
<dbReference type="EMBL" id="KB705996">
    <property type="protein sequence ID" value="EMR69909.1"/>
    <property type="molecule type" value="Genomic_DNA"/>
</dbReference>
<gene>
    <name evidence="2" type="ORF">UCREL1_3049</name>
</gene>
<name>M7STP6_EUTLA</name>
<keyword evidence="1" id="KW-0812">Transmembrane</keyword>
<proteinExistence type="predicted"/>
<keyword evidence="3" id="KW-1185">Reference proteome</keyword>
<reference evidence="3" key="1">
    <citation type="journal article" date="2013" name="Genome Announc.">
        <title>Draft genome sequence of the grapevine dieback fungus Eutypa lata UCR-EL1.</title>
        <authorList>
            <person name="Blanco-Ulate B."/>
            <person name="Rolshausen P.E."/>
            <person name="Cantu D."/>
        </authorList>
    </citation>
    <scope>NUCLEOTIDE SEQUENCE [LARGE SCALE GENOMIC DNA]</scope>
    <source>
        <strain evidence="3">UCR-EL1</strain>
    </source>
</reference>
<feature type="transmembrane region" description="Helical" evidence="1">
    <location>
        <begin position="294"/>
        <end position="315"/>
    </location>
</feature>
<dbReference type="GO" id="GO:0005886">
    <property type="term" value="C:plasma membrane"/>
    <property type="evidence" value="ECO:0007669"/>
    <property type="project" value="InterPro"/>
</dbReference>
<accession>M7STP6</accession>
<dbReference type="HOGENOM" id="CLU_064532_0_0_1"/>
<protein>
    <submittedName>
        <fullName evidence="2">Putative sur7 protein</fullName>
    </submittedName>
</protein>
<dbReference type="InterPro" id="IPR009571">
    <property type="entry name" value="SUR7/Rim9-like_fungi"/>
</dbReference>
<dbReference type="PANTHER" id="PTHR28019">
    <property type="entry name" value="CELL MEMBRANE PROTEIN YLR413W-RELATED"/>
    <property type="match status" value="1"/>
</dbReference>
<dbReference type="PANTHER" id="PTHR28019:SF7">
    <property type="entry name" value="SUR7 PROTEIN"/>
    <property type="match status" value="1"/>
</dbReference>
<evidence type="ECO:0000313" key="3">
    <source>
        <dbReference type="Proteomes" id="UP000012174"/>
    </source>
</evidence>
<feature type="transmembrane region" description="Helical" evidence="1">
    <location>
        <begin position="12"/>
        <end position="34"/>
    </location>
</feature>
<dbReference type="Proteomes" id="UP000012174">
    <property type="component" value="Unassembled WGS sequence"/>
</dbReference>
<dbReference type="OrthoDB" id="4159154at2759"/>
<feature type="transmembrane region" description="Helical" evidence="1">
    <location>
        <begin position="202"/>
        <end position="230"/>
    </location>
</feature>
<dbReference type="OMA" id="YSIHVMA"/>
<organism evidence="2 3">
    <name type="scientific">Eutypa lata (strain UCR-EL1)</name>
    <name type="common">Grapevine dieback disease fungus</name>
    <name type="synonym">Eutypa armeniacae</name>
    <dbReference type="NCBI Taxonomy" id="1287681"/>
    <lineage>
        <taxon>Eukaryota</taxon>
        <taxon>Fungi</taxon>
        <taxon>Dikarya</taxon>
        <taxon>Ascomycota</taxon>
        <taxon>Pezizomycotina</taxon>
        <taxon>Sordariomycetes</taxon>
        <taxon>Xylariomycetidae</taxon>
        <taxon>Xylariales</taxon>
        <taxon>Diatrypaceae</taxon>
        <taxon>Eutypa</taxon>
    </lineage>
</organism>
<feature type="transmembrane region" description="Helical" evidence="1">
    <location>
        <begin position="242"/>
        <end position="262"/>
    </location>
</feature>
<sequence>MKLFGAWRFNSLLVVFPLVFSLVAFVLAMIALFAGTGPQQQQLEEYHIIAINMSYFGKDLLPTETSSASPEPTETDSGGIGGFFDDLGDDIGDAADDIENEITDQLNDIIGDAADKLAEALGISQWYSFHIMNVCEGDFAPNVTVSGAWYNTTNCTAREAGVNFNLTEVLDKEIDLGPLDINAADIKLPDMVQDAVDLLNSALLAVFVFYVLGVAFSGLGFLLSIVTFVLPKDPTGDQKKIILLNAVNAFLGALTLMIGSAITTAVANKGVAQINDAGEDVGITAIAGRKFITISWVAFGLMGATLLFWTTACCFPRKGKWEQGRPHNEMTSRPSLSSDRGLLRGLFTRKRQS</sequence>
<dbReference type="GO" id="GO:0031505">
    <property type="term" value="P:fungal-type cell wall organization"/>
    <property type="evidence" value="ECO:0007669"/>
    <property type="project" value="TreeGrafter"/>
</dbReference>